<gene>
    <name evidence="2" type="primary">SSCI25940.1</name>
</gene>
<evidence type="ECO:0000313" key="2">
    <source>
        <dbReference type="EMBL" id="CDR99635.1"/>
    </source>
</evidence>
<sequence length="85" mass="9480">ISTSRPLLEYPLEYHGASSLDSPESLDCTSRSHYNRRTQRHSASSIYYTPEAFPSSDVSLCPELPTDEQPPAPQSLAPRRHPEPA</sequence>
<dbReference type="AlphaFoldDB" id="A0A0F7RTC0"/>
<proteinExistence type="predicted"/>
<organism evidence="2 3">
    <name type="scientific">Sporisorium scitamineum</name>
    <dbReference type="NCBI Taxonomy" id="49012"/>
    <lineage>
        <taxon>Eukaryota</taxon>
        <taxon>Fungi</taxon>
        <taxon>Dikarya</taxon>
        <taxon>Basidiomycota</taxon>
        <taxon>Ustilaginomycotina</taxon>
        <taxon>Ustilaginomycetes</taxon>
        <taxon>Ustilaginales</taxon>
        <taxon>Ustilaginaceae</taxon>
        <taxon>Sporisorium</taxon>
    </lineage>
</organism>
<dbReference type="EMBL" id="CCFA01001377">
    <property type="protein sequence ID" value="CDR99635.1"/>
    <property type="molecule type" value="Genomic_DNA"/>
</dbReference>
<evidence type="ECO:0000313" key="3">
    <source>
        <dbReference type="Proteomes" id="UP000242770"/>
    </source>
</evidence>
<feature type="region of interest" description="Disordered" evidence="1">
    <location>
        <begin position="14"/>
        <end position="85"/>
    </location>
</feature>
<feature type="compositionally biased region" description="Polar residues" evidence="1">
    <location>
        <begin position="19"/>
        <end position="32"/>
    </location>
</feature>
<protein>
    <submittedName>
        <fullName evidence="2">Uncharacterized protein</fullName>
    </submittedName>
</protein>
<feature type="non-terminal residue" evidence="2">
    <location>
        <position position="1"/>
    </location>
</feature>
<evidence type="ECO:0000256" key="1">
    <source>
        <dbReference type="SAM" id="MobiDB-lite"/>
    </source>
</evidence>
<accession>A0A0F7RTC0</accession>
<keyword evidence="3" id="KW-1185">Reference proteome</keyword>
<reference evidence="3" key="1">
    <citation type="submission" date="2014-06" db="EMBL/GenBank/DDBJ databases">
        <authorList>
            <person name="Berkman P.J."/>
        </authorList>
    </citation>
    <scope>NUCLEOTIDE SEQUENCE [LARGE SCALE GENOMIC DNA]</scope>
</reference>
<name>A0A0F7RTC0_9BASI</name>
<dbReference type="Proteomes" id="UP000242770">
    <property type="component" value="Unassembled WGS sequence"/>
</dbReference>